<evidence type="ECO:0000259" key="6">
    <source>
        <dbReference type="Pfam" id="PF13515"/>
    </source>
</evidence>
<keyword evidence="3 5" id="KW-1133">Transmembrane helix</keyword>
<protein>
    <submittedName>
        <fullName evidence="7">Fusaric acid resistance protein-like</fullName>
    </submittedName>
</protein>
<gene>
    <name evidence="7" type="ORF">SAMN05444583_11225</name>
</gene>
<dbReference type="RefSeq" id="WP_072751096.1">
    <property type="nucleotide sequence ID" value="NZ_FOAW01000012.1"/>
</dbReference>
<feature type="transmembrane region" description="Helical" evidence="5">
    <location>
        <begin position="285"/>
        <end position="303"/>
    </location>
</feature>
<dbReference type="Proteomes" id="UP000198677">
    <property type="component" value="Unassembled WGS sequence"/>
</dbReference>
<evidence type="ECO:0000256" key="2">
    <source>
        <dbReference type="ARBA" id="ARBA00022692"/>
    </source>
</evidence>
<dbReference type="InterPro" id="IPR049453">
    <property type="entry name" value="Memb_transporter_dom"/>
</dbReference>
<evidence type="ECO:0000256" key="5">
    <source>
        <dbReference type="SAM" id="Phobius"/>
    </source>
</evidence>
<evidence type="ECO:0000256" key="1">
    <source>
        <dbReference type="ARBA" id="ARBA00004141"/>
    </source>
</evidence>
<keyword evidence="2 5" id="KW-0812">Transmembrane</keyword>
<feature type="transmembrane region" description="Helical" evidence="5">
    <location>
        <begin position="197"/>
        <end position="220"/>
    </location>
</feature>
<feature type="transmembrane region" description="Helical" evidence="5">
    <location>
        <begin position="71"/>
        <end position="89"/>
    </location>
</feature>
<accession>A0A1H7RTU3</accession>
<evidence type="ECO:0000313" key="8">
    <source>
        <dbReference type="Proteomes" id="UP000198677"/>
    </source>
</evidence>
<feature type="domain" description="Integral membrane bound transporter" evidence="6">
    <location>
        <begin position="203"/>
        <end position="329"/>
    </location>
</feature>
<feature type="transmembrane region" description="Helical" evidence="5">
    <location>
        <begin position="144"/>
        <end position="169"/>
    </location>
</feature>
<evidence type="ECO:0000256" key="3">
    <source>
        <dbReference type="ARBA" id="ARBA00022989"/>
    </source>
</evidence>
<dbReference type="GO" id="GO:0016020">
    <property type="term" value="C:membrane"/>
    <property type="evidence" value="ECO:0007669"/>
    <property type="project" value="UniProtKB-SubCell"/>
</dbReference>
<dbReference type="Pfam" id="PF13515">
    <property type="entry name" value="FUSC_2"/>
    <property type="match status" value="1"/>
</dbReference>
<feature type="transmembrane region" description="Helical" evidence="5">
    <location>
        <begin position="240"/>
        <end position="273"/>
    </location>
</feature>
<comment type="subcellular location">
    <subcellularLocation>
        <location evidence="1">Membrane</location>
        <topology evidence="1">Multi-pass membrane protein</topology>
    </subcellularLocation>
</comment>
<dbReference type="AlphaFoldDB" id="A0A1H7RTU3"/>
<dbReference type="EMBL" id="FOAW01000012">
    <property type="protein sequence ID" value="SEL63623.1"/>
    <property type="molecule type" value="Genomic_DNA"/>
</dbReference>
<name>A0A1H7RTU3_9NOCA</name>
<keyword evidence="8" id="KW-1185">Reference proteome</keyword>
<feature type="transmembrane region" description="Helical" evidence="5">
    <location>
        <begin position="25"/>
        <end position="50"/>
    </location>
</feature>
<dbReference type="OrthoDB" id="4989419at2"/>
<reference evidence="8" key="1">
    <citation type="submission" date="2016-10" db="EMBL/GenBank/DDBJ databases">
        <authorList>
            <person name="Varghese N."/>
            <person name="Submissions S."/>
        </authorList>
    </citation>
    <scope>NUCLEOTIDE SEQUENCE [LARGE SCALE GENOMIC DNA]</scope>
    <source>
        <strain evidence="8">DSM 44675</strain>
    </source>
</reference>
<evidence type="ECO:0000313" key="7">
    <source>
        <dbReference type="EMBL" id="SEL63623.1"/>
    </source>
</evidence>
<feature type="transmembrane region" description="Helical" evidence="5">
    <location>
        <begin position="95"/>
        <end position="112"/>
    </location>
</feature>
<proteinExistence type="predicted"/>
<keyword evidence="4 5" id="KW-0472">Membrane</keyword>
<organism evidence="7 8">
    <name type="scientific">Rhodococcus maanshanensis</name>
    <dbReference type="NCBI Taxonomy" id="183556"/>
    <lineage>
        <taxon>Bacteria</taxon>
        <taxon>Bacillati</taxon>
        <taxon>Actinomycetota</taxon>
        <taxon>Actinomycetes</taxon>
        <taxon>Mycobacteriales</taxon>
        <taxon>Nocardiaceae</taxon>
        <taxon>Rhodococcus</taxon>
    </lineage>
</organism>
<sequence>MRAAPAPRLLSVVRVENDHLHAGRVAIGLVVPGLVLVAAGRPDLIIYAVFGSFTGMYGRSECHRERLRHQVQASAVLLTGIGIGILLSGLHARPWVLVVTEVGFAAVGSLVTDRFGLRPAGPFFGIFALGAVATVPAGHVAPTAALSICAATALLCIAVGQSGSIRVRAPRWDTSVRRMSPGEDLRASDALVQAARYALALSLAGAVGLLLGIGHLNWALAGAAVPLAATDARSRVYRGIHRVLGTVAGLGVAAALLLPDLPATVLALLVVALMFPTELFMMRNYGLAIGFFTPLIMLMTELADPTEPVALLEARVIATLVGVAAGVAVAVVTHRPRVP</sequence>
<feature type="transmembrane region" description="Helical" evidence="5">
    <location>
        <begin position="315"/>
        <end position="333"/>
    </location>
</feature>
<evidence type="ECO:0000256" key="4">
    <source>
        <dbReference type="ARBA" id="ARBA00023136"/>
    </source>
</evidence>